<evidence type="ECO:0000313" key="4">
    <source>
        <dbReference type="Proteomes" id="UP001279553"/>
    </source>
</evidence>
<reference evidence="3 4" key="1">
    <citation type="submission" date="2023-11" db="EMBL/GenBank/DDBJ databases">
        <title>MicrobeMod: A computational toolkit for identifying prokaryotic methylation and restriction-modification with nanopore sequencing.</title>
        <authorList>
            <person name="Crits-Christoph A."/>
            <person name="Kang S.C."/>
            <person name="Lee H."/>
            <person name="Ostrov N."/>
        </authorList>
    </citation>
    <scope>NUCLEOTIDE SEQUENCE [LARGE SCALE GENOMIC DNA]</scope>
    <source>
        <strain evidence="3 4">DSMZ 700</strain>
    </source>
</reference>
<dbReference type="InterPro" id="IPR005180">
    <property type="entry name" value="DUF302"/>
</dbReference>
<evidence type="ECO:0000313" key="3">
    <source>
        <dbReference type="EMBL" id="MDX5932611.1"/>
    </source>
</evidence>
<feature type="signal peptide" evidence="1">
    <location>
        <begin position="1"/>
        <end position="18"/>
    </location>
</feature>
<dbReference type="EMBL" id="JAWXYB010000018">
    <property type="protein sequence ID" value="MDX5932611.1"/>
    <property type="molecule type" value="Genomic_DNA"/>
</dbReference>
<evidence type="ECO:0000256" key="1">
    <source>
        <dbReference type="SAM" id="SignalP"/>
    </source>
</evidence>
<dbReference type="InterPro" id="IPR035923">
    <property type="entry name" value="TT1751-like_sf"/>
</dbReference>
<dbReference type="Pfam" id="PF03625">
    <property type="entry name" value="DUF302"/>
    <property type="match status" value="1"/>
</dbReference>
<keyword evidence="4" id="KW-1185">Reference proteome</keyword>
<protein>
    <submittedName>
        <fullName evidence="3">DUF302 domain-containing protein</fullName>
    </submittedName>
</protein>
<dbReference type="Gene3D" id="3.30.310.70">
    <property type="entry name" value="TT1751-like domain"/>
    <property type="match status" value="1"/>
</dbReference>
<accession>A0AAW9DVH6</accession>
<organism evidence="3 4">
    <name type="scientific">Acidiphilium acidophilum</name>
    <name type="common">Thiobacillus acidophilus</name>
    <dbReference type="NCBI Taxonomy" id="76588"/>
    <lineage>
        <taxon>Bacteria</taxon>
        <taxon>Pseudomonadati</taxon>
        <taxon>Pseudomonadota</taxon>
        <taxon>Alphaproteobacteria</taxon>
        <taxon>Acetobacterales</taxon>
        <taxon>Acidocellaceae</taxon>
        <taxon>Acidiphilium</taxon>
    </lineage>
</organism>
<dbReference type="SUPFAM" id="SSF103247">
    <property type="entry name" value="TT1751-like"/>
    <property type="match status" value="1"/>
</dbReference>
<comment type="caution">
    <text evidence="3">The sequence shown here is derived from an EMBL/GenBank/DDBJ whole genome shotgun (WGS) entry which is preliminary data.</text>
</comment>
<dbReference type="CDD" id="cd14797">
    <property type="entry name" value="DUF302"/>
    <property type="match status" value="1"/>
</dbReference>
<name>A0AAW9DVH6_ACIAO</name>
<feature type="chain" id="PRO_5043521918" evidence="1">
    <location>
        <begin position="19"/>
        <end position="160"/>
    </location>
</feature>
<evidence type="ECO:0000259" key="2">
    <source>
        <dbReference type="Pfam" id="PF03625"/>
    </source>
</evidence>
<sequence>MTAPIGFMAAGVMNVAQAADSSSFAQNVVWMPLKAGVTPSLCVDSMTTQADTVNMKQVGHLPLSKQVEMMLGKKQPLIEVFMFCNPLTAVKMVQANYAFGAYLPCRITLLEAKPNEFGVVMLNLDPLIAQIPKNSPLLKAAQDVNTSLLSILKAGADGSL</sequence>
<dbReference type="RefSeq" id="WP_319615465.1">
    <property type="nucleotide sequence ID" value="NZ_JAWXYB010000018.1"/>
</dbReference>
<feature type="domain" description="DUF302" evidence="2">
    <location>
        <begin position="63"/>
        <end position="122"/>
    </location>
</feature>
<keyword evidence="1" id="KW-0732">Signal</keyword>
<gene>
    <name evidence="3" type="ORF">SIL87_17805</name>
</gene>
<dbReference type="AlphaFoldDB" id="A0AAW9DVH6"/>
<dbReference type="Proteomes" id="UP001279553">
    <property type="component" value="Unassembled WGS sequence"/>
</dbReference>
<proteinExistence type="predicted"/>